<keyword evidence="3" id="KW-1185">Reference proteome</keyword>
<accession>A0A1I7I3F2</accession>
<sequence length="293" mass="31251">MKRLIRLCLDAARGALRWRLLALLAAAPLLPTLVLALPAWKLLGQRLDYTAHSAALAQALDLLALSDLMAVLDRHALAFQVAATVAAALALLLSPLLTGAVVTAARGAYREGAGADIPLTFRELLAGAVDEYPRMFRMLLWSGVVLLAAWLAGDALRTWAGATWHRDATPTDGRHLRWAAAAAAALLLAFACVTLEAGRAALALDRRRTSAVRAWWLGLGLLRARPLAMFGSYAALGAVALAGAALLGLARLHLPRVDLPGFLLALLLTQIIAALLAWYRAARLYAFIIINKS</sequence>
<evidence type="ECO:0000313" key="3">
    <source>
        <dbReference type="Proteomes" id="UP000199391"/>
    </source>
</evidence>
<keyword evidence="1" id="KW-0472">Membrane</keyword>
<evidence type="ECO:0000256" key="1">
    <source>
        <dbReference type="SAM" id="Phobius"/>
    </source>
</evidence>
<feature type="transmembrane region" description="Helical" evidence="1">
    <location>
        <begin position="176"/>
        <end position="198"/>
    </location>
</feature>
<gene>
    <name evidence="2" type="ORF">SAMN05216552_100764</name>
</gene>
<dbReference type="EMBL" id="FPBO01000007">
    <property type="protein sequence ID" value="SFU67451.1"/>
    <property type="molecule type" value="Genomic_DNA"/>
</dbReference>
<proteinExistence type="predicted"/>
<keyword evidence="1" id="KW-0812">Transmembrane</keyword>
<feature type="transmembrane region" description="Helical" evidence="1">
    <location>
        <begin position="138"/>
        <end position="156"/>
    </location>
</feature>
<keyword evidence="1" id="KW-1133">Transmembrane helix</keyword>
<feature type="transmembrane region" description="Helical" evidence="1">
    <location>
        <begin position="227"/>
        <end position="250"/>
    </location>
</feature>
<organism evidence="2 3">
    <name type="scientific">Pseudoduganella namucuonensis</name>
    <dbReference type="NCBI Taxonomy" id="1035707"/>
    <lineage>
        <taxon>Bacteria</taxon>
        <taxon>Pseudomonadati</taxon>
        <taxon>Pseudomonadota</taxon>
        <taxon>Betaproteobacteria</taxon>
        <taxon>Burkholderiales</taxon>
        <taxon>Oxalobacteraceae</taxon>
        <taxon>Telluria group</taxon>
        <taxon>Pseudoduganella</taxon>
    </lineage>
</organism>
<feature type="transmembrane region" description="Helical" evidence="1">
    <location>
        <begin position="262"/>
        <end position="282"/>
    </location>
</feature>
<dbReference type="RefSeq" id="WP_093555302.1">
    <property type="nucleotide sequence ID" value="NZ_FPBO01000007.1"/>
</dbReference>
<dbReference type="AlphaFoldDB" id="A0A1I7I3F2"/>
<protein>
    <recommendedName>
        <fullName evidence="4">YihY/virulence factor BrkB family protein</fullName>
    </recommendedName>
</protein>
<dbReference type="STRING" id="1035707.SAMN05216552_100764"/>
<feature type="transmembrane region" description="Helical" evidence="1">
    <location>
        <begin position="77"/>
        <end position="102"/>
    </location>
</feature>
<name>A0A1I7I3F2_9BURK</name>
<dbReference type="Proteomes" id="UP000199391">
    <property type="component" value="Unassembled WGS sequence"/>
</dbReference>
<evidence type="ECO:0000313" key="2">
    <source>
        <dbReference type="EMBL" id="SFU67451.1"/>
    </source>
</evidence>
<evidence type="ECO:0008006" key="4">
    <source>
        <dbReference type="Google" id="ProtNLM"/>
    </source>
</evidence>
<dbReference type="OrthoDB" id="8703329at2"/>
<reference evidence="3" key="1">
    <citation type="submission" date="2016-10" db="EMBL/GenBank/DDBJ databases">
        <authorList>
            <person name="Varghese N."/>
            <person name="Submissions S."/>
        </authorList>
    </citation>
    <scope>NUCLEOTIDE SEQUENCE [LARGE SCALE GENOMIC DNA]</scope>
    <source>
        <strain evidence="3">CGMCC 1.11014</strain>
    </source>
</reference>